<evidence type="ECO:0000313" key="2">
    <source>
        <dbReference type="EnsemblMetazoa" id="PPAI000586-PA"/>
    </source>
</evidence>
<dbReference type="AlphaFoldDB" id="A0A1B0CZR4"/>
<dbReference type="Proteomes" id="UP000092462">
    <property type="component" value="Unassembled WGS sequence"/>
</dbReference>
<sequence>MEKSYSRGRPVHPEYHKLGFKRIKVDGKSSVVCEHCKCVLQNTATKRLRGHRNVCQMTPKTENVKQEEAHERGEIPTKPDTNQRFTVSYGSSDDFPEAVSPKEEDPLNSYSRTNVSSYIELQPPSPGVEYGAYSDDSVEESAQTPVKNIPKPIRTPVPRKRLRLSAEPENVMDMMKQMLETFSGMIQQKSQTHTADYADEAFCNWLLTQFASMSAQRKLRVQHEISNMMFRAQTEESSGVDI</sequence>
<dbReference type="EnsemblMetazoa" id="PPAI000586-RA">
    <property type="protein sequence ID" value="PPAI000586-PA"/>
    <property type="gene ID" value="PPAI000586"/>
</dbReference>
<proteinExistence type="predicted"/>
<protein>
    <recommendedName>
        <fullName evidence="4">BESS domain-containing protein</fullName>
    </recommendedName>
</protein>
<dbReference type="EMBL" id="AJVK01009695">
    <property type="status" value="NOT_ANNOTATED_CDS"/>
    <property type="molecule type" value="Genomic_DNA"/>
</dbReference>
<organism evidence="2 3">
    <name type="scientific">Phlebotomus papatasi</name>
    <name type="common">Sandfly</name>
    <dbReference type="NCBI Taxonomy" id="29031"/>
    <lineage>
        <taxon>Eukaryota</taxon>
        <taxon>Metazoa</taxon>
        <taxon>Ecdysozoa</taxon>
        <taxon>Arthropoda</taxon>
        <taxon>Hexapoda</taxon>
        <taxon>Insecta</taxon>
        <taxon>Pterygota</taxon>
        <taxon>Neoptera</taxon>
        <taxon>Endopterygota</taxon>
        <taxon>Diptera</taxon>
        <taxon>Nematocera</taxon>
        <taxon>Psychodoidea</taxon>
        <taxon>Psychodidae</taxon>
        <taxon>Phlebotomus</taxon>
        <taxon>Phlebotomus</taxon>
    </lineage>
</organism>
<dbReference type="VEuPathDB" id="VectorBase:PPAPM1_011021"/>
<keyword evidence="3" id="KW-1185">Reference proteome</keyword>
<accession>A0A1B0CZR4</accession>
<evidence type="ECO:0000256" key="1">
    <source>
        <dbReference type="SAM" id="MobiDB-lite"/>
    </source>
</evidence>
<feature type="compositionally biased region" description="Basic and acidic residues" evidence="1">
    <location>
        <begin position="63"/>
        <end position="77"/>
    </location>
</feature>
<feature type="compositionally biased region" description="Polar residues" evidence="1">
    <location>
        <begin position="79"/>
        <end position="91"/>
    </location>
</feature>
<name>A0A1B0CZR4_PHLPP</name>
<evidence type="ECO:0008006" key="4">
    <source>
        <dbReference type="Google" id="ProtNLM"/>
    </source>
</evidence>
<evidence type="ECO:0000313" key="3">
    <source>
        <dbReference type="Proteomes" id="UP000092462"/>
    </source>
</evidence>
<reference evidence="2" key="1">
    <citation type="submission" date="2022-08" db="UniProtKB">
        <authorList>
            <consortium name="EnsemblMetazoa"/>
        </authorList>
    </citation>
    <scope>IDENTIFICATION</scope>
    <source>
        <strain evidence="2">Israel</strain>
    </source>
</reference>
<dbReference type="VEuPathDB" id="VectorBase:PPAI000586"/>
<feature type="region of interest" description="Disordered" evidence="1">
    <location>
        <begin position="63"/>
        <end position="110"/>
    </location>
</feature>